<evidence type="ECO:0000313" key="9">
    <source>
        <dbReference type="EMBL" id="CEN31376.1"/>
    </source>
</evidence>
<evidence type="ECO:0000256" key="3">
    <source>
        <dbReference type="ARBA" id="ARBA00022691"/>
    </source>
</evidence>
<dbReference type="PANTHER" id="PTHR43273:SF3">
    <property type="entry name" value="ANAEROBIC SULFATASE-MATURATING ENZYME HOMOLOG ASLB-RELATED"/>
    <property type="match status" value="1"/>
</dbReference>
<dbReference type="EMBL" id="CDNY01000001">
    <property type="protein sequence ID" value="CEN31376.1"/>
    <property type="molecule type" value="Genomic_DNA"/>
</dbReference>
<dbReference type="SUPFAM" id="SSF102114">
    <property type="entry name" value="Radical SAM enzymes"/>
    <property type="match status" value="1"/>
</dbReference>
<dbReference type="PANTHER" id="PTHR43273">
    <property type="entry name" value="ANAEROBIC SULFATASE-MATURATING ENZYME HOMOLOG ASLB-RELATED"/>
    <property type="match status" value="1"/>
</dbReference>
<dbReference type="PROSITE" id="PS01305">
    <property type="entry name" value="MOAA_NIFB_PQQE"/>
    <property type="match status" value="1"/>
</dbReference>
<dbReference type="InterPro" id="IPR000385">
    <property type="entry name" value="MoaA_NifB_PqqE_Fe-S-bd_CS"/>
</dbReference>
<evidence type="ECO:0000256" key="6">
    <source>
        <dbReference type="ARBA" id="ARBA00023014"/>
    </source>
</evidence>
<sequence>MDVSLWVTSDCNLNCKYCYEGLEKEKQYMSKDIVDKSIDYAFKYLEYIDKNDFRVQIHGGEPFLAFDIIKYIVSRFKEECKKRDIKVSFLTTTNATIMNDEIIEFIKKEIPVISVSLDGTKETHDAVRVYKNGKGSHDIALKNSLELLKNSVKVRVRNTFDSKSVTNLYEDMKFLIEKGFKCIVPIPNLFDKNWDEETVKILEEQIKQIKSYTKNKDDILMSITDKKLYKAKGSCTGGKFSLNIYPDGRIYPCTMVTGNKEFCIGDIYNGVDIKKRDNMLDYSKQINEECKGCKLYNYCNGTRCKIINKLITGDYCKAPAMQCAMERINYRLNIVEYTEI</sequence>
<keyword evidence="2" id="KW-0004">4Fe-4S</keyword>
<dbReference type="GO" id="GO:0051539">
    <property type="term" value="F:4 iron, 4 sulfur cluster binding"/>
    <property type="evidence" value="ECO:0007669"/>
    <property type="project" value="UniProtKB-KW"/>
</dbReference>
<reference evidence="10" key="1">
    <citation type="submission" date="2015-01" db="EMBL/GenBank/DDBJ databases">
        <authorList>
            <person name="Aslett A.Martin."/>
            <person name="De Silva Nishadi"/>
        </authorList>
    </citation>
    <scope>NUCLEOTIDE SEQUENCE [LARGE SCALE GENOMIC DNA]</scope>
    <source>
        <strain evidence="10">UMC4404</strain>
    </source>
</reference>
<dbReference type="GO" id="GO:0016491">
    <property type="term" value="F:oxidoreductase activity"/>
    <property type="evidence" value="ECO:0007669"/>
    <property type="project" value="InterPro"/>
</dbReference>
<dbReference type="NCBIfam" id="TIGR04085">
    <property type="entry name" value="rSAM_more_4Fe4S"/>
    <property type="match status" value="1"/>
</dbReference>
<dbReference type="InterPro" id="IPR013785">
    <property type="entry name" value="Aldolase_TIM"/>
</dbReference>
<dbReference type="InterPro" id="IPR007197">
    <property type="entry name" value="rSAM"/>
</dbReference>
<protein>
    <submittedName>
        <fullName evidence="9">Radical SAM domain-containing protein</fullName>
    </submittedName>
</protein>
<dbReference type="Proteomes" id="UP000049685">
    <property type="component" value="Unassembled WGS sequence"/>
</dbReference>
<keyword evidence="6" id="KW-0411">Iron-sulfur</keyword>
<comment type="caution">
    <text evidence="9">The sequence shown here is derived from an EMBL/GenBank/DDBJ whole genome shotgun (WGS) entry which is preliminary data.</text>
</comment>
<evidence type="ECO:0000256" key="7">
    <source>
        <dbReference type="ARBA" id="ARBA00023601"/>
    </source>
</evidence>
<evidence type="ECO:0000313" key="10">
    <source>
        <dbReference type="Proteomes" id="UP000049685"/>
    </source>
</evidence>
<keyword evidence="4" id="KW-0479">Metal-binding</keyword>
<feature type="domain" description="Radical SAM core" evidence="8">
    <location>
        <begin position="1"/>
        <end position="231"/>
    </location>
</feature>
<gene>
    <name evidence="9" type="primary">ydeM_2</name>
    <name evidence="9" type="ORF">UMC4404_32081</name>
</gene>
<dbReference type="Gene3D" id="3.20.20.70">
    <property type="entry name" value="Aldolase class I"/>
    <property type="match status" value="1"/>
</dbReference>
<name>A0A9P1KYP6_PARSO</name>
<dbReference type="CDD" id="cd01335">
    <property type="entry name" value="Radical_SAM"/>
    <property type="match status" value="1"/>
</dbReference>
<evidence type="ECO:0000256" key="5">
    <source>
        <dbReference type="ARBA" id="ARBA00023004"/>
    </source>
</evidence>
<dbReference type="SFLD" id="SFLDG01384">
    <property type="entry name" value="thioether_bond_formation_requi"/>
    <property type="match status" value="1"/>
</dbReference>
<dbReference type="Pfam" id="PF04055">
    <property type="entry name" value="Radical_SAM"/>
    <property type="match status" value="1"/>
</dbReference>
<dbReference type="InterPro" id="IPR058240">
    <property type="entry name" value="rSAM_sf"/>
</dbReference>
<dbReference type="SFLD" id="SFLDS00029">
    <property type="entry name" value="Radical_SAM"/>
    <property type="match status" value="1"/>
</dbReference>
<proteinExistence type="inferred from homology"/>
<dbReference type="InterPro" id="IPR023885">
    <property type="entry name" value="4Fe4S-binding_SPASM_dom"/>
</dbReference>
<accession>A0A9P1KYP6</accession>
<dbReference type="GO" id="GO:0046872">
    <property type="term" value="F:metal ion binding"/>
    <property type="evidence" value="ECO:0007669"/>
    <property type="project" value="UniProtKB-KW"/>
</dbReference>
<comment type="similarity">
    <text evidence="7">Belongs to the radical SAM superfamily. Anaerobic sulfatase-maturating enzyme family.</text>
</comment>
<comment type="cofactor">
    <cofactor evidence="1">
        <name>[4Fe-4S] cluster</name>
        <dbReference type="ChEBI" id="CHEBI:49883"/>
    </cofactor>
</comment>
<dbReference type="RefSeq" id="WP_057557017.1">
    <property type="nucleotide sequence ID" value="NZ_CDNY01000001.1"/>
</dbReference>
<evidence type="ECO:0000256" key="2">
    <source>
        <dbReference type="ARBA" id="ARBA00022485"/>
    </source>
</evidence>
<dbReference type="SFLD" id="SFLDG01386">
    <property type="entry name" value="main_SPASM_domain-containing"/>
    <property type="match status" value="1"/>
</dbReference>
<dbReference type="InterPro" id="IPR023867">
    <property type="entry name" value="Sulphatase_maturase_rSAM"/>
</dbReference>
<evidence type="ECO:0000256" key="4">
    <source>
        <dbReference type="ARBA" id="ARBA00022723"/>
    </source>
</evidence>
<dbReference type="PROSITE" id="PS51918">
    <property type="entry name" value="RADICAL_SAM"/>
    <property type="match status" value="1"/>
</dbReference>
<dbReference type="SFLD" id="SFLDG01067">
    <property type="entry name" value="SPASM/twitch_domain_containing"/>
    <property type="match status" value="1"/>
</dbReference>
<evidence type="ECO:0000259" key="8">
    <source>
        <dbReference type="PROSITE" id="PS51918"/>
    </source>
</evidence>
<keyword evidence="5" id="KW-0408">Iron</keyword>
<organism evidence="9 10">
    <name type="scientific">Paraclostridium sordellii</name>
    <name type="common">Clostridium sordellii</name>
    <dbReference type="NCBI Taxonomy" id="1505"/>
    <lineage>
        <taxon>Bacteria</taxon>
        <taxon>Bacillati</taxon>
        <taxon>Bacillota</taxon>
        <taxon>Clostridia</taxon>
        <taxon>Peptostreptococcales</taxon>
        <taxon>Peptostreptococcaceae</taxon>
        <taxon>Paraclostridium</taxon>
    </lineage>
</organism>
<keyword evidence="3" id="KW-0949">S-adenosyl-L-methionine</keyword>
<dbReference type="AlphaFoldDB" id="A0A9P1KYP6"/>
<evidence type="ECO:0000256" key="1">
    <source>
        <dbReference type="ARBA" id="ARBA00001966"/>
    </source>
</evidence>